<evidence type="ECO:0000313" key="2">
    <source>
        <dbReference type="Proteomes" id="UP001527882"/>
    </source>
</evidence>
<name>A0ABT4Q7C6_9BACL</name>
<sequence>MNETSKTDAARSGQRAQLVYRFVLEGINRGEWTGQDKLPSVRSMAERLKVHGIEGLPNA</sequence>
<comment type="caution">
    <text evidence="1">The sequence shown here is derived from an EMBL/GenBank/DDBJ whole genome shotgun (WGS) entry which is preliminary data.</text>
</comment>
<keyword evidence="2" id="KW-1185">Reference proteome</keyword>
<dbReference type="EMBL" id="JAQAGZ010000005">
    <property type="protein sequence ID" value="MCZ8512772.1"/>
    <property type="molecule type" value="Genomic_DNA"/>
</dbReference>
<dbReference type="InterPro" id="IPR036388">
    <property type="entry name" value="WH-like_DNA-bd_sf"/>
</dbReference>
<dbReference type="RefSeq" id="WP_269881221.1">
    <property type="nucleotide sequence ID" value="NZ_JAQAGZ010000005.1"/>
</dbReference>
<organism evidence="1 2">
    <name type="scientific">Paenibacillus gyeongsangnamensis</name>
    <dbReference type="NCBI Taxonomy" id="3388067"/>
    <lineage>
        <taxon>Bacteria</taxon>
        <taxon>Bacillati</taxon>
        <taxon>Bacillota</taxon>
        <taxon>Bacilli</taxon>
        <taxon>Bacillales</taxon>
        <taxon>Paenibacillaceae</taxon>
        <taxon>Paenibacillus</taxon>
    </lineage>
</organism>
<protein>
    <recommendedName>
        <fullName evidence="3">GntR family transcriptional regulator</fullName>
    </recommendedName>
</protein>
<dbReference type="Gene3D" id="1.10.10.10">
    <property type="entry name" value="Winged helix-like DNA-binding domain superfamily/Winged helix DNA-binding domain"/>
    <property type="match status" value="1"/>
</dbReference>
<evidence type="ECO:0008006" key="3">
    <source>
        <dbReference type="Google" id="ProtNLM"/>
    </source>
</evidence>
<dbReference type="Proteomes" id="UP001527882">
    <property type="component" value="Unassembled WGS sequence"/>
</dbReference>
<reference evidence="1 2" key="1">
    <citation type="submission" date="2022-12" db="EMBL/GenBank/DDBJ databases">
        <title>Draft genome sequence of Paenibacillus sp. dW9.</title>
        <authorList>
            <person name="Choi E.-W."/>
            <person name="Kim D.-U."/>
        </authorList>
    </citation>
    <scope>NUCLEOTIDE SEQUENCE [LARGE SCALE GENOMIC DNA]</scope>
    <source>
        <strain evidence="2">dW9</strain>
    </source>
</reference>
<gene>
    <name evidence="1" type="ORF">O9H85_10165</name>
</gene>
<evidence type="ECO:0000313" key="1">
    <source>
        <dbReference type="EMBL" id="MCZ8512772.1"/>
    </source>
</evidence>
<proteinExistence type="predicted"/>
<dbReference type="InterPro" id="IPR036390">
    <property type="entry name" value="WH_DNA-bd_sf"/>
</dbReference>
<dbReference type="SUPFAM" id="SSF46785">
    <property type="entry name" value="Winged helix' DNA-binding domain"/>
    <property type="match status" value="1"/>
</dbReference>
<accession>A0ABT4Q7C6</accession>